<feature type="compositionally biased region" description="Basic and acidic residues" evidence="1">
    <location>
        <begin position="22"/>
        <end position="31"/>
    </location>
</feature>
<name>A0A8B6M7N5_METTU</name>
<organism evidence="2 3">
    <name type="scientific">Methylocella tundrae</name>
    <dbReference type="NCBI Taxonomy" id="227605"/>
    <lineage>
        <taxon>Bacteria</taxon>
        <taxon>Pseudomonadati</taxon>
        <taxon>Pseudomonadota</taxon>
        <taxon>Alphaproteobacteria</taxon>
        <taxon>Hyphomicrobiales</taxon>
        <taxon>Beijerinckiaceae</taxon>
        <taxon>Methylocella</taxon>
    </lineage>
</organism>
<sequence>MLIPTEIAYPLNPSDDPNSEEEVARGRDKLAKRMLNTPPQPLKPKGDASQKKRGRLKNQVGKDG</sequence>
<evidence type="ECO:0000313" key="2">
    <source>
        <dbReference type="EMBL" id="VTZ50323.1"/>
    </source>
</evidence>
<dbReference type="Proteomes" id="UP000485880">
    <property type="component" value="Unassembled WGS sequence"/>
</dbReference>
<accession>A0A8B6M7N5</accession>
<keyword evidence="3" id="KW-1185">Reference proteome</keyword>
<proteinExistence type="predicted"/>
<feature type="region of interest" description="Disordered" evidence="1">
    <location>
        <begin position="1"/>
        <end position="64"/>
    </location>
</feature>
<gene>
    <name evidence="2" type="ORF">MPC4_220053</name>
</gene>
<protein>
    <submittedName>
        <fullName evidence="2">Uncharacterized protein</fullName>
    </submittedName>
</protein>
<reference evidence="2 3" key="1">
    <citation type="submission" date="2019-05" db="EMBL/GenBank/DDBJ databases">
        <authorList>
            <person name="Farhan Ul Haque M."/>
        </authorList>
    </citation>
    <scope>NUCLEOTIDE SEQUENCE [LARGE SCALE GENOMIC DNA]</scope>
    <source>
        <strain evidence="2">2</strain>
    </source>
</reference>
<evidence type="ECO:0000313" key="3">
    <source>
        <dbReference type="Proteomes" id="UP000485880"/>
    </source>
</evidence>
<dbReference type="EMBL" id="CABFMQ020000079">
    <property type="protein sequence ID" value="VTZ50323.1"/>
    <property type="molecule type" value="Genomic_DNA"/>
</dbReference>
<evidence type="ECO:0000256" key="1">
    <source>
        <dbReference type="SAM" id="MobiDB-lite"/>
    </source>
</evidence>
<comment type="caution">
    <text evidence="2">The sequence shown here is derived from an EMBL/GenBank/DDBJ whole genome shotgun (WGS) entry which is preliminary data.</text>
</comment>
<dbReference type="AlphaFoldDB" id="A0A8B6M7N5"/>